<dbReference type="GO" id="GO:0051191">
    <property type="term" value="P:prosthetic group biosynthetic process"/>
    <property type="evidence" value="ECO:0007669"/>
    <property type="project" value="InterPro"/>
</dbReference>
<dbReference type="STRING" id="1329250.WOSG25_051100"/>
<dbReference type="EC" id="2.7.7.61" evidence="1"/>
<keyword evidence="6" id="KW-1185">Reference proteome</keyword>
<sequence>MQVFASGIEQDITSILANKDWRAQFQTALMEQYPAATILAVKLNIPGKVKNNQVIEQIFTEGWNKLLKKFDQQSQSTKLFLQRETGPEGFIVVLAGLRAAKVASVEFEQAWPLGRLFDVDVMSKQAQAAGQISRTKLNLPVRQCFICDLPAKECARLQRHSKAEITAAIDKLVTAYFGE</sequence>
<dbReference type="RefSeq" id="WP_027698901.1">
    <property type="nucleotide sequence ID" value="NZ_DF820488.1"/>
</dbReference>
<keyword evidence="3" id="KW-0548">Nucleotidyltransferase</keyword>
<dbReference type="Proteomes" id="UP000030643">
    <property type="component" value="Unassembled WGS sequence"/>
</dbReference>
<evidence type="ECO:0000256" key="1">
    <source>
        <dbReference type="ARBA" id="ARBA00012524"/>
    </source>
</evidence>
<dbReference type="NCBIfam" id="TIGR03124">
    <property type="entry name" value="citrate_citX"/>
    <property type="match status" value="1"/>
</dbReference>
<evidence type="ECO:0000256" key="3">
    <source>
        <dbReference type="ARBA" id="ARBA00022695"/>
    </source>
</evidence>
<dbReference type="Pfam" id="PF03802">
    <property type="entry name" value="CitX"/>
    <property type="match status" value="1"/>
</dbReference>
<protein>
    <recommendedName>
        <fullName evidence="1">citrate lyase holo-[acyl-carrier protein] synthase</fullName>
        <ecNumber evidence="1">2.7.7.61</ecNumber>
    </recommendedName>
</protein>
<evidence type="ECO:0000313" key="6">
    <source>
        <dbReference type="Proteomes" id="UP000030643"/>
    </source>
</evidence>
<keyword evidence="2" id="KW-0808">Transferase</keyword>
<reference evidence="6" key="1">
    <citation type="journal article" date="2014" name="Genome Announc.">
        <title>Draft genome sequence of Weissella oryzae SG25T, isolated from fermented rice grains.</title>
        <authorList>
            <person name="Tanizawa Y."/>
            <person name="Fujisawa T."/>
            <person name="Mochizuki T."/>
            <person name="Kaminuma E."/>
            <person name="Suzuki Y."/>
            <person name="Nakamura Y."/>
            <person name="Tohno M."/>
        </authorList>
    </citation>
    <scope>NUCLEOTIDE SEQUENCE [LARGE SCALE GENOMIC DNA]</scope>
    <source>
        <strain evidence="6">DSM 25784 / JCM 18191 / LMG 30913 / SG25</strain>
    </source>
</reference>
<dbReference type="AlphaFoldDB" id="A0A069CUF6"/>
<dbReference type="EMBL" id="DF820488">
    <property type="protein sequence ID" value="GAK30838.1"/>
    <property type="molecule type" value="Genomic_DNA"/>
</dbReference>
<dbReference type="GO" id="GO:0050519">
    <property type="term" value="F:holo-citrate lyase synthase activity"/>
    <property type="evidence" value="ECO:0007669"/>
    <property type="project" value="UniProtKB-EC"/>
</dbReference>
<evidence type="ECO:0000256" key="4">
    <source>
        <dbReference type="ARBA" id="ARBA00048574"/>
    </source>
</evidence>
<name>A0A069CUF6_WEIOS</name>
<comment type="catalytic activity">
    <reaction evidence="4">
        <text>apo-[citrate lyase ACP] + 2'-(5''-triphospho-alpha-D-ribosyl)-3'-dephospho-CoA = holo-[citrate lyase ACP] + diphosphate</text>
        <dbReference type="Rhea" id="RHEA:16333"/>
        <dbReference type="Rhea" id="RHEA-COMP:10157"/>
        <dbReference type="Rhea" id="RHEA-COMP:10158"/>
        <dbReference type="ChEBI" id="CHEBI:29999"/>
        <dbReference type="ChEBI" id="CHEBI:33019"/>
        <dbReference type="ChEBI" id="CHEBI:61378"/>
        <dbReference type="ChEBI" id="CHEBI:82683"/>
        <dbReference type="EC" id="2.7.7.61"/>
    </reaction>
</comment>
<proteinExistence type="predicted"/>
<evidence type="ECO:0000256" key="2">
    <source>
        <dbReference type="ARBA" id="ARBA00022679"/>
    </source>
</evidence>
<dbReference type="eggNOG" id="COG3697">
    <property type="taxonomic scope" value="Bacteria"/>
</dbReference>
<gene>
    <name evidence="5" type="primary">citX</name>
    <name evidence="5" type="ORF">WOSG25_051100</name>
</gene>
<organism evidence="5 6">
    <name type="scientific">Weissella oryzae (strain DSM 25784 / JCM 18191 / LMG 30913 / SG25)</name>
    <dbReference type="NCBI Taxonomy" id="1329250"/>
    <lineage>
        <taxon>Bacteria</taxon>
        <taxon>Bacillati</taxon>
        <taxon>Bacillota</taxon>
        <taxon>Bacilli</taxon>
        <taxon>Lactobacillales</taxon>
        <taxon>Lactobacillaceae</taxon>
        <taxon>Weissella</taxon>
    </lineage>
</organism>
<dbReference type="InterPro" id="IPR005551">
    <property type="entry name" value="CitX"/>
</dbReference>
<accession>A0A069CUF6</accession>
<evidence type="ECO:0000313" key="5">
    <source>
        <dbReference type="EMBL" id="GAK30838.1"/>
    </source>
</evidence>